<dbReference type="Pfam" id="PF25952">
    <property type="entry name" value="DUF7990"/>
    <property type="match status" value="1"/>
</dbReference>
<protein>
    <submittedName>
        <fullName evidence="1">Uncharacterized protein</fullName>
    </submittedName>
</protein>
<name>A0A660S982_UNCT6</name>
<accession>A0A660S982</accession>
<sequence length="90" mass="10351">MNFDKIRRFLQLLEEVQKNKATDIIEFELKETENLFALITLGEMVGYANPPVSITLSLIPYMEREVILMTNRAVDSNDKLSDIASIMEVE</sequence>
<proteinExistence type="predicted"/>
<dbReference type="EMBL" id="QNBC01000032">
    <property type="protein sequence ID" value="RKX66809.1"/>
    <property type="molecule type" value="Genomic_DNA"/>
</dbReference>
<dbReference type="AlphaFoldDB" id="A0A660S982"/>
<evidence type="ECO:0000313" key="1">
    <source>
        <dbReference type="EMBL" id="RKX66809.1"/>
    </source>
</evidence>
<dbReference type="Proteomes" id="UP000282321">
    <property type="component" value="Unassembled WGS sequence"/>
</dbReference>
<evidence type="ECO:0000313" key="2">
    <source>
        <dbReference type="Proteomes" id="UP000282321"/>
    </source>
</evidence>
<organism evidence="1 2">
    <name type="scientific">candidate division TA06 bacterium</name>
    <dbReference type="NCBI Taxonomy" id="2250710"/>
    <lineage>
        <taxon>Bacteria</taxon>
        <taxon>Bacteria division TA06</taxon>
    </lineage>
</organism>
<gene>
    <name evidence="1" type="ORF">DRP44_03335</name>
</gene>
<dbReference type="InterPro" id="IPR058303">
    <property type="entry name" value="DUF7990"/>
</dbReference>
<comment type="caution">
    <text evidence="1">The sequence shown here is derived from an EMBL/GenBank/DDBJ whole genome shotgun (WGS) entry which is preliminary data.</text>
</comment>
<reference evidence="1 2" key="1">
    <citation type="submission" date="2018-06" db="EMBL/GenBank/DDBJ databases">
        <title>Extensive metabolic versatility and redundancy in microbially diverse, dynamic hydrothermal sediments.</title>
        <authorList>
            <person name="Dombrowski N."/>
            <person name="Teske A."/>
            <person name="Baker B.J."/>
        </authorList>
    </citation>
    <scope>NUCLEOTIDE SEQUENCE [LARGE SCALE GENOMIC DNA]</scope>
    <source>
        <strain evidence="1">B35_G9</strain>
    </source>
</reference>